<dbReference type="InParanoid" id="A0A1V8S7N9"/>
<gene>
    <name evidence="1" type="ORF">B0A48_18561</name>
</gene>
<protein>
    <submittedName>
        <fullName evidence="1">Uncharacterized protein</fullName>
    </submittedName>
</protein>
<reference evidence="2" key="1">
    <citation type="submission" date="2017-03" db="EMBL/GenBank/DDBJ databases">
        <title>Genomes of endolithic fungi from Antarctica.</title>
        <authorList>
            <person name="Coleine C."/>
            <person name="Masonjones S."/>
            <person name="Stajich J.E."/>
        </authorList>
    </citation>
    <scope>NUCLEOTIDE SEQUENCE [LARGE SCALE GENOMIC DNA]</scope>
    <source>
        <strain evidence="2">CCFEE 5527</strain>
    </source>
</reference>
<sequence>MDEYTQARYRATENAALLACLTEQVAAPAENTYATRDTGNAFPLRREMQIVDHLAFVSSTRDDPNGVTAVCMERDPDGAGVTFRIAVNSGCLLHIAQGFQEIADVMMRAAKHD</sequence>
<dbReference type="EMBL" id="NAJO01000117">
    <property type="protein sequence ID" value="OQN95264.1"/>
    <property type="molecule type" value="Genomic_DNA"/>
</dbReference>
<organism evidence="1 2">
    <name type="scientific">Cryoendolithus antarcticus</name>
    <dbReference type="NCBI Taxonomy" id="1507870"/>
    <lineage>
        <taxon>Eukaryota</taxon>
        <taxon>Fungi</taxon>
        <taxon>Dikarya</taxon>
        <taxon>Ascomycota</taxon>
        <taxon>Pezizomycotina</taxon>
        <taxon>Dothideomycetes</taxon>
        <taxon>Dothideomycetidae</taxon>
        <taxon>Cladosporiales</taxon>
        <taxon>Cladosporiaceae</taxon>
        <taxon>Cryoendolithus</taxon>
    </lineage>
</organism>
<comment type="caution">
    <text evidence="1">The sequence shown here is derived from an EMBL/GenBank/DDBJ whole genome shotgun (WGS) entry which is preliminary data.</text>
</comment>
<dbReference type="Proteomes" id="UP000192596">
    <property type="component" value="Unassembled WGS sequence"/>
</dbReference>
<evidence type="ECO:0000313" key="2">
    <source>
        <dbReference type="Proteomes" id="UP000192596"/>
    </source>
</evidence>
<dbReference type="AlphaFoldDB" id="A0A1V8S7N9"/>
<dbReference type="OrthoDB" id="4851849at2759"/>
<evidence type="ECO:0000313" key="1">
    <source>
        <dbReference type="EMBL" id="OQN95264.1"/>
    </source>
</evidence>
<name>A0A1V8S7N9_9PEZI</name>
<accession>A0A1V8S7N9</accession>
<proteinExistence type="predicted"/>
<keyword evidence="2" id="KW-1185">Reference proteome</keyword>